<evidence type="ECO:0000256" key="1">
    <source>
        <dbReference type="ARBA" id="ARBA00004651"/>
    </source>
</evidence>
<evidence type="ECO:0000256" key="3">
    <source>
        <dbReference type="ARBA" id="ARBA00022475"/>
    </source>
</evidence>
<evidence type="ECO:0000259" key="9">
    <source>
        <dbReference type="PROSITE" id="PS50928"/>
    </source>
</evidence>
<dbReference type="GO" id="GO:0042918">
    <property type="term" value="P:alkanesulfonate transmembrane transport"/>
    <property type="evidence" value="ECO:0007669"/>
    <property type="project" value="UniProtKB-ARBA"/>
</dbReference>
<keyword evidence="3" id="KW-1003">Cell membrane</keyword>
<comment type="caution">
    <text evidence="10">The sequence shown here is derived from an EMBL/GenBank/DDBJ whole genome shotgun (WGS) entry which is preliminary data.</text>
</comment>
<feature type="domain" description="ABC transmembrane type-1" evidence="9">
    <location>
        <begin position="75"/>
        <end position="259"/>
    </location>
</feature>
<proteinExistence type="inferred from homology"/>
<feature type="transmembrane region" description="Helical" evidence="7">
    <location>
        <begin position="240"/>
        <end position="259"/>
    </location>
</feature>
<evidence type="ECO:0000256" key="2">
    <source>
        <dbReference type="ARBA" id="ARBA00022448"/>
    </source>
</evidence>
<dbReference type="Pfam" id="PF00528">
    <property type="entry name" value="BPD_transp_1"/>
    <property type="match status" value="1"/>
</dbReference>
<keyword evidence="11" id="KW-1185">Reference proteome</keyword>
<evidence type="ECO:0000256" key="8">
    <source>
        <dbReference type="SAM" id="MobiDB-lite"/>
    </source>
</evidence>
<keyword evidence="6 7" id="KW-0472">Membrane</keyword>
<dbReference type="RefSeq" id="WP_211359818.1">
    <property type="nucleotide sequence ID" value="NZ_RJKE01000001.1"/>
</dbReference>
<feature type="region of interest" description="Disordered" evidence="8">
    <location>
        <begin position="1"/>
        <end position="23"/>
    </location>
</feature>
<dbReference type="AlphaFoldDB" id="A0A3N1CZH9"/>
<dbReference type="InterPro" id="IPR000515">
    <property type="entry name" value="MetI-like"/>
</dbReference>
<keyword evidence="4 7" id="KW-0812">Transmembrane</keyword>
<dbReference type="CDD" id="cd06261">
    <property type="entry name" value="TM_PBP2"/>
    <property type="match status" value="1"/>
</dbReference>
<gene>
    <name evidence="10" type="ORF">EDD29_4271</name>
</gene>
<evidence type="ECO:0000256" key="4">
    <source>
        <dbReference type="ARBA" id="ARBA00022692"/>
    </source>
</evidence>
<name>A0A3N1CZH9_9ACTN</name>
<keyword evidence="5 7" id="KW-1133">Transmembrane helix</keyword>
<feature type="transmembrane region" description="Helical" evidence="7">
    <location>
        <begin position="204"/>
        <end position="228"/>
    </location>
</feature>
<dbReference type="SUPFAM" id="SSF161098">
    <property type="entry name" value="MetI-like"/>
    <property type="match status" value="1"/>
</dbReference>
<dbReference type="InterPro" id="IPR035906">
    <property type="entry name" value="MetI-like_sf"/>
</dbReference>
<feature type="transmembrane region" description="Helical" evidence="7">
    <location>
        <begin position="145"/>
        <end position="164"/>
    </location>
</feature>
<dbReference type="PROSITE" id="PS50928">
    <property type="entry name" value="ABC_TM1"/>
    <property type="match status" value="1"/>
</dbReference>
<dbReference type="GO" id="GO:0005886">
    <property type="term" value="C:plasma membrane"/>
    <property type="evidence" value="ECO:0007669"/>
    <property type="project" value="UniProtKB-SubCell"/>
</dbReference>
<protein>
    <submittedName>
        <fullName evidence="10">Sulfonate transport system permease protein</fullName>
    </submittedName>
</protein>
<dbReference type="FunFam" id="1.10.3720.10:FF:000003">
    <property type="entry name" value="Aliphatic sulfonate ABC transporter permease"/>
    <property type="match status" value="1"/>
</dbReference>
<keyword evidence="2 7" id="KW-0813">Transport</keyword>
<evidence type="ECO:0000256" key="5">
    <source>
        <dbReference type="ARBA" id="ARBA00022989"/>
    </source>
</evidence>
<organism evidence="10 11">
    <name type="scientific">Actinocorallia herbida</name>
    <dbReference type="NCBI Taxonomy" id="58109"/>
    <lineage>
        <taxon>Bacteria</taxon>
        <taxon>Bacillati</taxon>
        <taxon>Actinomycetota</taxon>
        <taxon>Actinomycetes</taxon>
        <taxon>Streptosporangiales</taxon>
        <taxon>Thermomonosporaceae</taxon>
        <taxon>Actinocorallia</taxon>
    </lineage>
</organism>
<evidence type="ECO:0000313" key="11">
    <source>
        <dbReference type="Proteomes" id="UP000272400"/>
    </source>
</evidence>
<dbReference type="Proteomes" id="UP000272400">
    <property type="component" value="Unassembled WGS sequence"/>
</dbReference>
<feature type="transmembrane region" description="Helical" evidence="7">
    <location>
        <begin position="121"/>
        <end position="139"/>
    </location>
</feature>
<dbReference type="PANTHER" id="PTHR30151">
    <property type="entry name" value="ALKANE SULFONATE ABC TRANSPORTER-RELATED, MEMBRANE SUBUNIT"/>
    <property type="match status" value="1"/>
</dbReference>
<dbReference type="PANTHER" id="PTHR30151:SF38">
    <property type="entry name" value="ALIPHATIC SULFONATES TRANSPORT PERMEASE PROTEIN SSUC-RELATED"/>
    <property type="match status" value="1"/>
</dbReference>
<evidence type="ECO:0000256" key="6">
    <source>
        <dbReference type="ARBA" id="ARBA00023136"/>
    </source>
</evidence>
<evidence type="ECO:0000256" key="7">
    <source>
        <dbReference type="RuleBase" id="RU363032"/>
    </source>
</evidence>
<dbReference type="EMBL" id="RJKE01000001">
    <property type="protein sequence ID" value="ROO86694.1"/>
    <property type="molecule type" value="Genomic_DNA"/>
</dbReference>
<comment type="subcellular location">
    <subcellularLocation>
        <location evidence="1 7">Cell membrane</location>
        <topology evidence="1 7">Multi-pass membrane protein</topology>
    </subcellularLocation>
</comment>
<sequence>MTGLAATKARPSSRQAQSGGPPGDAAALVRRAIVPVFLIAAWQTAAASGVIDVRLFSSPVRTASRLVELTVDGTLPGNLLISVCRAALGLGLGVATALLLGVAAGLWTLGEELIDSTVQMVRTVPVFALTSVFVVWFGFGELPKILLIAMACFFPVYLNVYAGVRGVDRGLIEMAGAMGKTQWQVIRHVLLPGAMPQTLVGLRFSFSISVLALVIAETLNATSGLGYLLMTAQQYVDTDTIFACVIVYCLLGIAVDVLVRSLERRFLVWRASFGGR</sequence>
<dbReference type="Gene3D" id="1.10.3720.10">
    <property type="entry name" value="MetI-like"/>
    <property type="match status" value="1"/>
</dbReference>
<evidence type="ECO:0000313" key="10">
    <source>
        <dbReference type="EMBL" id="ROO86694.1"/>
    </source>
</evidence>
<feature type="transmembrane region" description="Helical" evidence="7">
    <location>
        <begin position="86"/>
        <end position="109"/>
    </location>
</feature>
<accession>A0A3N1CZH9</accession>
<comment type="similarity">
    <text evidence="7">Belongs to the binding-protein-dependent transport system permease family.</text>
</comment>
<reference evidence="10 11" key="1">
    <citation type="submission" date="2018-11" db="EMBL/GenBank/DDBJ databases">
        <title>Sequencing the genomes of 1000 actinobacteria strains.</title>
        <authorList>
            <person name="Klenk H.-P."/>
        </authorList>
    </citation>
    <scope>NUCLEOTIDE SEQUENCE [LARGE SCALE GENOMIC DNA]</scope>
    <source>
        <strain evidence="10 11">DSM 44254</strain>
    </source>
</reference>